<evidence type="ECO:0000313" key="2">
    <source>
        <dbReference type="Proteomes" id="UP000029500"/>
    </source>
</evidence>
<dbReference type="OrthoDB" id="9758923at2"/>
<reference evidence="1 2" key="1">
    <citation type="submission" date="2014-08" db="EMBL/GenBank/DDBJ databases">
        <title>Comparative genomics of the Paenibacillus odorifer group.</title>
        <authorList>
            <person name="den Bakker H.C."/>
            <person name="Tsai Y.-C."/>
            <person name="Martin N."/>
            <person name="Korlach J."/>
            <person name="Wiedmann M."/>
        </authorList>
    </citation>
    <scope>NUCLEOTIDE SEQUENCE [LARGE SCALE GENOMIC DNA]</scope>
    <source>
        <strain evidence="1 2">DSM 15220</strain>
    </source>
</reference>
<dbReference type="SUPFAM" id="SSF75005">
    <property type="entry name" value="Arabinanase/levansucrase/invertase"/>
    <property type="match status" value="1"/>
</dbReference>
<keyword evidence="2" id="KW-1185">Reference proteome</keyword>
<dbReference type="HOGENOM" id="CLU_078427_0_0_9"/>
<sequence length="315" mass="36318">MKWHRVGPKDGLIFDPQEYGLNFAKSPQAVVYDTYLRVYFSFCKIDERQKYISEVAFIDIDKTFSKILNLSTSVLANGELGCFDEHGVFPFSPFKYEGKIYGYTSGWSRRVSVSTDTGIGLTISNDGGKTFKRVGNGPVLTSSLEEPFLVIDGFVRYFNGLFHMWYIYGTQWIQFPGQNEPDRVYKIGHAVSNNGLDWEREGRQIISEKIQLECQALPSVVFFKNRYHMFFCYRYATDFRKNREKSYRIGYAYSDDLVNWTRADEIAGIRLPETGWDSGMQCYPNVFEMGGTLYMLYNGNDFGKTGFGILELVED</sequence>
<dbReference type="Gene3D" id="2.115.10.20">
    <property type="entry name" value="Glycosyl hydrolase domain, family 43"/>
    <property type="match status" value="2"/>
</dbReference>
<dbReference type="Proteomes" id="UP000029500">
    <property type="component" value="Chromosome"/>
</dbReference>
<proteinExistence type="predicted"/>
<evidence type="ECO:0008006" key="3">
    <source>
        <dbReference type="Google" id="ProtNLM"/>
    </source>
</evidence>
<gene>
    <name evidence="1" type="ORF">PGRAT_32040</name>
</gene>
<protein>
    <recommendedName>
        <fullName evidence="3">Glycosylase</fullName>
    </recommendedName>
</protein>
<dbReference type="eggNOG" id="COG1621">
    <property type="taxonomic scope" value="Bacteria"/>
</dbReference>
<name>A0A089MH35_9BACL</name>
<organism evidence="1 2">
    <name type="scientific">Paenibacillus graminis</name>
    <dbReference type="NCBI Taxonomy" id="189425"/>
    <lineage>
        <taxon>Bacteria</taxon>
        <taxon>Bacillati</taxon>
        <taxon>Bacillota</taxon>
        <taxon>Bacilli</taxon>
        <taxon>Bacillales</taxon>
        <taxon>Paenibacillaceae</taxon>
        <taxon>Paenibacillus</taxon>
    </lineage>
</organism>
<evidence type="ECO:0000313" key="1">
    <source>
        <dbReference type="EMBL" id="AIQ71705.1"/>
    </source>
</evidence>
<dbReference type="KEGG" id="pgm:PGRAT_32040"/>
<dbReference type="AlphaFoldDB" id="A0A089MH35"/>
<dbReference type="InterPro" id="IPR023296">
    <property type="entry name" value="Glyco_hydro_beta-prop_sf"/>
</dbReference>
<dbReference type="STRING" id="189425.PGRAT_32040"/>
<accession>A0A089MH35</accession>
<dbReference type="RefSeq" id="WP_025705693.1">
    <property type="nucleotide sequence ID" value="NZ_CP009287.1"/>
</dbReference>
<dbReference type="EMBL" id="CP009287">
    <property type="protein sequence ID" value="AIQ71705.1"/>
    <property type="molecule type" value="Genomic_DNA"/>
</dbReference>